<evidence type="ECO:0000256" key="5">
    <source>
        <dbReference type="ARBA" id="ARBA00023128"/>
    </source>
</evidence>
<dbReference type="EMBL" id="WWBZ02000062">
    <property type="protein sequence ID" value="KAF4303047.1"/>
    <property type="molecule type" value="Genomic_DNA"/>
</dbReference>
<dbReference type="PANTHER" id="PTHR36091:SF1">
    <property type="entry name" value="ALTERED INHERITANCE OF MITOCHONDRIA PROTEIN 9, MITOCHONDRIAL"/>
    <property type="match status" value="1"/>
</dbReference>
<evidence type="ECO:0000256" key="3">
    <source>
        <dbReference type="ARBA" id="ARBA00016197"/>
    </source>
</evidence>
<dbReference type="AlphaFoldDB" id="A0A8H4IKV1"/>
<dbReference type="SUPFAM" id="SSF56112">
    <property type="entry name" value="Protein kinase-like (PK-like)"/>
    <property type="match status" value="1"/>
</dbReference>
<dbReference type="Proteomes" id="UP000572817">
    <property type="component" value="Unassembled WGS sequence"/>
</dbReference>
<accession>A0A8H4IKV1</accession>
<keyword evidence="5" id="KW-0496">Mitochondrion</keyword>
<evidence type="ECO:0000256" key="6">
    <source>
        <dbReference type="ARBA" id="ARBA00031849"/>
    </source>
</evidence>
<comment type="subcellular location">
    <subcellularLocation>
        <location evidence="1">Mitochondrion</location>
    </subcellularLocation>
</comment>
<reference evidence="8" key="1">
    <citation type="submission" date="2020-04" db="EMBL/GenBank/DDBJ databases">
        <title>Genome Assembly and Annotation of Botryosphaeria dothidea sdau 11-99, a Latent Pathogen of Apple Fruit Ring Rot in China.</title>
        <authorList>
            <person name="Yu C."/>
            <person name="Diao Y."/>
            <person name="Lu Q."/>
            <person name="Zhao J."/>
            <person name="Cui S."/>
            <person name="Peng C."/>
            <person name="He B."/>
            <person name="Liu H."/>
        </authorList>
    </citation>
    <scope>NUCLEOTIDE SEQUENCE [LARGE SCALE GENOMIC DNA]</scope>
    <source>
        <strain evidence="8">Sdau11-99</strain>
    </source>
</reference>
<dbReference type="Pfam" id="PF01636">
    <property type="entry name" value="APH"/>
    <property type="match status" value="1"/>
</dbReference>
<gene>
    <name evidence="8" type="ORF">GTA08_BOTSDO09089</name>
</gene>
<keyword evidence="9" id="KW-1185">Reference proteome</keyword>
<organism evidence="8 9">
    <name type="scientific">Botryosphaeria dothidea</name>
    <dbReference type="NCBI Taxonomy" id="55169"/>
    <lineage>
        <taxon>Eukaryota</taxon>
        <taxon>Fungi</taxon>
        <taxon>Dikarya</taxon>
        <taxon>Ascomycota</taxon>
        <taxon>Pezizomycotina</taxon>
        <taxon>Dothideomycetes</taxon>
        <taxon>Dothideomycetes incertae sedis</taxon>
        <taxon>Botryosphaeriales</taxon>
        <taxon>Botryosphaeriaceae</taxon>
        <taxon>Botryosphaeria</taxon>
    </lineage>
</organism>
<dbReference type="InterPro" id="IPR051035">
    <property type="entry name" value="Mito_inheritance_9"/>
</dbReference>
<evidence type="ECO:0000259" key="7">
    <source>
        <dbReference type="Pfam" id="PF01636"/>
    </source>
</evidence>
<name>A0A8H4IKV1_9PEZI</name>
<dbReference type="Gene3D" id="3.90.1200.10">
    <property type="match status" value="1"/>
</dbReference>
<dbReference type="GO" id="GO:0005739">
    <property type="term" value="C:mitochondrion"/>
    <property type="evidence" value="ECO:0007669"/>
    <property type="project" value="UniProtKB-SubCell"/>
</dbReference>
<dbReference type="Gene3D" id="3.30.200.20">
    <property type="entry name" value="Phosphorylase Kinase, domain 1"/>
    <property type="match status" value="1"/>
</dbReference>
<proteinExistence type="inferred from homology"/>
<feature type="domain" description="Aminoglycoside phosphotransferase" evidence="7">
    <location>
        <begin position="103"/>
        <end position="364"/>
    </location>
</feature>
<evidence type="ECO:0000256" key="1">
    <source>
        <dbReference type="ARBA" id="ARBA00004173"/>
    </source>
</evidence>
<comment type="caution">
    <text evidence="8">The sequence shown here is derived from an EMBL/GenBank/DDBJ whole genome shotgun (WGS) entry which is preliminary data.</text>
</comment>
<dbReference type="InterPro" id="IPR002575">
    <property type="entry name" value="Aminoglycoside_PTrfase"/>
</dbReference>
<evidence type="ECO:0000313" key="9">
    <source>
        <dbReference type="Proteomes" id="UP000572817"/>
    </source>
</evidence>
<dbReference type="PANTHER" id="PTHR36091">
    <property type="entry name" value="ALTERED INHERITANCE OF MITOCHONDRIA PROTEIN 9, MITOCHONDRIAL"/>
    <property type="match status" value="1"/>
</dbReference>
<comment type="similarity">
    <text evidence="2">Belongs to the AIM9 family.</text>
</comment>
<sequence length="564" mass="63678">MLSLPFSTAVWSGILRSRLRVPELSRRALSFICKGKSIAQDDLFDYTNGRFLTREKEARERRYLQFDVARLCDVAASAGSKSKSPIQAIEKMEGGFNRALLMKKEDGTEVIAKLPFAISGPPKYTTATEVAVLTYVNQHTDISVPKVLTWSSDASNPVGAEYIIMEKAAGTPLEKKWGEINDCDHLTLIKKLCALEAELASIKLPANGSLYLRRSMTDGEKHEALDASMDPAAQFCVGPSCERSWYRKEEAASLLTPFDTGPWKELSAFGIALVDREIARAEQRTTAHQERGPPRGSLEEQTTALKMAKEVFSKMDHKTLPGRFSGPTLWHRDLHLGNIYVDEDNPTEKVSIIDWQSTTISPLFCQVRFPEFLKNNNHYELGNDVLRLHDNFDRLNADDQGITRFKHKRASMAHAYEAASGSKNKNIYNALQLPSCFRNLVLRCGEVSEEGIVPLRACLIAIAGSWEEAGFKGRCPINFTEIDIEKHEQECNEYLAYHRIHELARESLDTDSEGWVSPHDDFEMKCKQNIELLQLIMDNSAEYGKTPQEIRRIWPFREGLDTVL</sequence>
<evidence type="ECO:0000256" key="2">
    <source>
        <dbReference type="ARBA" id="ARBA00005543"/>
    </source>
</evidence>
<dbReference type="OrthoDB" id="2906425at2759"/>
<dbReference type="InterPro" id="IPR011009">
    <property type="entry name" value="Kinase-like_dom_sf"/>
</dbReference>
<evidence type="ECO:0000313" key="8">
    <source>
        <dbReference type="EMBL" id="KAF4303047.1"/>
    </source>
</evidence>
<protein>
    <recommendedName>
        <fullName evidence="3">Altered inheritance of mitochondria protein 9, mitochondrial</fullName>
    </recommendedName>
    <alternativeName>
        <fullName evidence="6">Found in mitochondrial proteome protein 29</fullName>
    </alternativeName>
</protein>
<keyword evidence="4" id="KW-0809">Transit peptide</keyword>
<evidence type="ECO:0000256" key="4">
    <source>
        <dbReference type="ARBA" id="ARBA00022946"/>
    </source>
</evidence>